<keyword evidence="2" id="KW-1185">Reference proteome</keyword>
<dbReference type="RefSeq" id="WP_100389711.1">
    <property type="nucleotide sequence ID" value="NZ_BMZU01000003.1"/>
</dbReference>
<gene>
    <name evidence="1" type="ORF">CLV85_2266</name>
</gene>
<evidence type="ECO:0000313" key="2">
    <source>
        <dbReference type="Proteomes" id="UP000231742"/>
    </source>
</evidence>
<reference evidence="1 2" key="1">
    <citation type="submission" date="2017-11" db="EMBL/GenBank/DDBJ databases">
        <title>Genomic Encyclopedia of Archaeal and Bacterial Type Strains, Phase II (KMG-II): From Individual Species to Whole Genera.</title>
        <authorList>
            <person name="Goeker M."/>
        </authorList>
    </citation>
    <scope>NUCLEOTIDE SEQUENCE [LARGE SCALE GENOMIC DNA]</scope>
    <source>
        <strain evidence="1 2">DSM 16400</strain>
    </source>
</reference>
<dbReference type="AlphaFoldDB" id="A0A2M9D3X7"/>
<comment type="caution">
    <text evidence="1">The sequence shown here is derived from an EMBL/GenBank/DDBJ whole genome shotgun (WGS) entry which is preliminary data.</text>
</comment>
<proteinExistence type="predicted"/>
<name>A0A2M9D3X7_9MICO</name>
<accession>A0A2M9D3X7</accession>
<sequence length="128" mass="14651">MIRSFWKKHVKPPLPDETLDPFRGGVGVLTKDGVVAGHIASVVGHFVSPLSLFQQTWWVWYIVVWADGTHELSQEDYPPWITVRELQAGYFDFIGHKSPHHGRYEFAWLEADEAAATKEKLGITDEEF</sequence>
<evidence type="ECO:0000313" key="1">
    <source>
        <dbReference type="EMBL" id="PJJ78688.1"/>
    </source>
</evidence>
<organism evidence="1 2">
    <name type="scientific">Salinibacterium amurskyense</name>
    <dbReference type="NCBI Taxonomy" id="205941"/>
    <lineage>
        <taxon>Bacteria</taxon>
        <taxon>Bacillati</taxon>
        <taxon>Actinomycetota</taxon>
        <taxon>Actinomycetes</taxon>
        <taxon>Micrococcales</taxon>
        <taxon>Microbacteriaceae</taxon>
        <taxon>Salinibacterium</taxon>
    </lineage>
</organism>
<dbReference type="OrthoDB" id="3697798at2"/>
<dbReference type="Proteomes" id="UP000231742">
    <property type="component" value="Unassembled WGS sequence"/>
</dbReference>
<dbReference type="EMBL" id="PGFH01000002">
    <property type="protein sequence ID" value="PJJ78688.1"/>
    <property type="molecule type" value="Genomic_DNA"/>
</dbReference>
<protein>
    <submittedName>
        <fullName evidence="1">Uncharacterized protein</fullName>
    </submittedName>
</protein>